<feature type="domain" description="Agglutinin" evidence="1">
    <location>
        <begin position="175"/>
        <end position="315"/>
    </location>
</feature>
<name>A0AAW1K7B8_SAPOF</name>
<sequence length="492" mass="56110">MANLQETAEVENMSPVNWPPYVAIRRKETSQYLAVVDSGDRAGMLEYSSSHDPQNPRAQFAIEKRFGPGAAPQDMHIRSLFNNKYWNGRDASRPAPYRATAPERVEVYGRIDCTVFRPSTSLGHPCLRYMGYNENDVCETRVSNWGPNIFLCRLEFPPFPTTVSKIDVVDVTKPMNLPRVVSFKGDNDMYLNSSREQNGLIYNIFKGSSLEDTSALYEIFPTSLQNCVRVKSHHFDRFLRRASQNWVLSNSSDESENDADTIFEVTHRGNTAVILRNIGNNRFWTRLSNDTMSDFLNTSTIDLPEPQEARLELVEPVVSRTIEIRPDNFRINEARVYNHNTFDMDHAIAPNPDNVPRVVPVFFTFTQSRSSSWNNTETIQWEGNATFRSGIPLIINEEQVAIQGEQRGPYKWGQVVDEQVERPVHRNVEVPPKTVIRLTLVAKRATSQVLFSYVQTDLLTIGSHRTYTNADGLYTGTHVYGYDINEVSEPLP</sequence>
<reference evidence="2 3" key="1">
    <citation type="submission" date="2024-03" db="EMBL/GenBank/DDBJ databases">
        <title>WGS assembly of Saponaria officinalis var. Norfolk2.</title>
        <authorList>
            <person name="Jenkins J."/>
            <person name="Shu S."/>
            <person name="Grimwood J."/>
            <person name="Barry K."/>
            <person name="Goodstein D."/>
            <person name="Schmutz J."/>
            <person name="Leebens-Mack J."/>
            <person name="Osbourn A."/>
        </authorList>
    </citation>
    <scope>NUCLEOTIDE SEQUENCE [LARGE SCALE GENOMIC DNA]</scope>
    <source>
        <strain evidence="3">cv. Norfolk2</strain>
        <strain evidence="2">JIC</strain>
        <tissue evidence="2">Leaf</tissue>
    </source>
</reference>
<evidence type="ECO:0000313" key="3">
    <source>
        <dbReference type="Proteomes" id="UP001443914"/>
    </source>
</evidence>
<gene>
    <name evidence="2" type="ORF">RND81_06G173200</name>
</gene>
<keyword evidence="3" id="KW-1185">Reference proteome</keyword>
<accession>A0AAW1K7B8</accession>
<dbReference type="Pfam" id="PF07468">
    <property type="entry name" value="Agglutinin"/>
    <property type="match status" value="1"/>
</dbReference>
<dbReference type="Gene3D" id="2.80.10.50">
    <property type="match status" value="2"/>
</dbReference>
<evidence type="ECO:0000313" key="2">
    <source>
        <dbReference type="EMBL" id="KAK9715561.1"/>
    </source>
</evidence>
<dbReference type="EMBL" id="JBDFQZ010000006">
    <property type="protein sequence ID" value="KAK9715561.1"/>
    <property type="molecule type" value="Genomic_DNA"/>
</dbReference>
<organism evidence="2 3">
    <name type="scientific">Saponaria officinalis</name>
    <name type="common">Common soapwort</name>
    <name type="synonym">Lychnis saponaria</name>
    <dbReference type="NCBI Taxonomy" id="3572"/>
    <lineage>
        <taxon>Eukaryota</taxon>
        <taxon>Viridiplantae</taxon>
        <taxon>Streptophyta</taxon>
        <taxon>Embryophyta</taxon>
        <taxon>Tracheophyta</taxon>
        <taxon>Spermatophyta</taxon>
        <taxon>Magnoliopsida</taxon>
        <taxon>eudicotyledons</taxon>
        <taxon>Gunneridae</taxon>
        <taxon>Pentapetalae</taxon>
        <taxon>Caryophyllales</taxon>
        <taxon>Caryophyllaceae</taxon>
        <taxon>Caryophylleae</taxon>
        <taxon>Saponaria</taxon>
    </lineage>
</organism>
<dbReference type="SUPFAM" id="SSF56973">
    <property type="entry name" value="Aerolisin/ETX pore-forming domain"/>
    <property type="match status" value="1"/>
</dbReference>
<proteinExistence type="predicted"/>
<dbReference type="AlphaFoldDB" id="A0AAW1K7B8"/>
<protein>
    <recommendedName>
        <fullName evidence="1">Agglutinin domain-containing protein</fullName>
    </recommendedName>
</protein>
<dbReference type="EMBL" id="JBDFQZ010000006">
    <property type="protein sequence ID" value="KAK9715562.1"/>
    <property type="molecule type" value="Genomic_DNA"/>
</dbReference>
<dbReference type="InterPro" id="IPR053237">
    <property type="entry name" value="Natterin_C"/>
</dbReference>
<dbReference type="Gene3D" id="2.170.15.10">
    <property type="entry name" value="Proaerolysin, chain A, domain 3"/>
    <property type="match status" value="1"/>
</dbReference>
<dbReference type="PANTHER" id="PTHR39244:SF5">
    <property type="entry name" value="NATTERIN-3-LIKE"/>
    <property type="match status" value="1"/>
</dbReference>
<dbReference type="InterPro" id="IPR008998">
    <property type="entry name" value="Agglutinin"/>
</dbReference>
<dbReference type="SMART" id="SM00791">
    <property type="entry name" value="Agglutinin"/>
    <property type="match status" value="1"/>
</dbReference>
<dbReference type="Proteomes" id="UP001443914">
    <property type="component" value="Unassembled WGS sequence"/>
</dbReference>
<dbReference type="PANTHER" id="PTHR39244">
    <property type="entry name" value="NATTERIN-4"/>
    <property type="match status" value="1"/>
</dbReference>
<comment type="caution">
    <text evidence="2">The sequence shown here is derived from an EMBL/GenBank/DDBJ whole genome shotgun (WGS) entry which is preliminary data.</text>
</comment>
<evidence type="ECO:0000259" key="1">
    <source>
        <dbReference type="SMART" id="SM00791"/>
    </source>
</evidence>
<dbReference type="SUPFAM" id="SSF50382">
    <property type="entry name" value="Agglutinin"/>
    <property type="match status" value="2"/>
</dbReference>
<dbReference type="InterPro" id="IPR036242">
    <property type="entry name" value="Agglutinin_dom_sf"/>
</dbReference>